<gene>
    <name evidence="1" type="ordered locus">BP1026B_I3607</name>
</gene>
<dbReference type="Proteomes" id="UP000010087">
    <property type="component" value="Chromosome 1"/>
</dbReference>
<evidence type="ECO:0000313" key="2">
    <source>
        <dbReference type="Proteomes" id="UP000010087"/>
    </source>
</evidence>
<accession>A0A0H3HQI0</accession>
<dbReference type="EMBL" id="CP002833">
    <property type="protein sequence ID" value="AFI68172.1"/>
    <property type="molecule type" value="Genomic_DNA"/>
</dbReference>
<dbReference type="PATRIC" id="fig|884204.3.peg.3953"/>
<organism evidence="1 2">
    <name type="scientific">Burkholderia pseudomallei (strain 1026b)</name>
    <dbReference type="NCBI Taxonomy" id="884204"/>
    <lineage>
        <taxon>Bacteria</taxon>
        <taxon>Pseudomonadati</taxon>
        <taxon>Pseudomonadota</taxon>
        <taxon>Betaproteobacteria</taxon>
        <taxon>Burkholderiales</taxon>
        <taxon>Burkholderiaceae</taxon>
        <taxon>Burkholderia</taxon>
        <taxon>pseudomallei group</taxon>
    </lineage>
</organism>
<evidence type="ECO:0000313" key="1">
    <source>
        <dbReference type="EMBL" id="AFI68172.1"/>
    </source>
</evidence>
<protein>
    <submittedName>
        <fullName evidence="1">Uncharacterized protein</fullName>
    </submittedName>
</protein>
<proteinExistence type="predicted"/>
<sequence length="48" mass="5491">MLIINIYLIAHPRASFIDLMREVSIGGSPFKVTAIDFRLMNDEAFLFC</sequence>
<dbReference type="KEGG" id="bpz:BP1026B_I3607"/>
<name>A0A0H3HQI0_BURP2</name>
<dbReference type="AlphaFoldDB" id="A0A0H3HQI0"/>
<reference evidence="1 2" key="1">
    <citation type="journal article" date="2012" name="PLoS ONE">
        <title>Evolution of Burkholderia pseudomallei in recurrent melioidosis.</title>
        <authorList>
            <person name="Hayden H.S."/>
            <person name="Lim R."/>
            <person name="Brittnacher M.J."/>
            <person name="Sims E.H."/>
            <person name="Ramage E.R."/>
            <person name="Fong C."/>
            <person name="Wu Z."/>
            <person name="Crist E."/>
            <person name="Chang J."/>
            <person name="Zhou Y."/>
            <person name="Radey M."/>
            <person name="Rohmer L."/>
            <person name="Haugen E."/>
            <person name="Gillett W."/>
            <person name="Wuthiekanun V."/>
            <person name="Peacock S.J."/>
            <person name="Kaul R."/>
            <person name="Miller S.I."/>
            <person name="Manoil C."/>
            <person name="Jacobs M.A."/>
        </authorList>
    </citation>
    <scope>NUCLEOTIDE SEQUENCE [LARGE SCALE GENOMIC DNA]</scope>
    <source>
        <strain evidence="1 2">1026b</strain>
    </source>
</reference>